<dbReference type="RefSeq" id="WP_046903131.1">
    <property type="nucleotide sequence ID" value="NZ_CP011452.2"/>
</dbReference>
<gene>
    <name evidence="2" type="ORF">WYH_01234</name>
</gene>
<feature type="region of interest" description="Disordered" evidence="1">
    <location>
        <begin position="1"/>
        <end position="82"/>
    </location>
</feature>
<dbReference type="OrthoDB" id="7428414at2"/>
<evidence type="ECO:0000256" key="1">
    <source>
        <dbReference type="SAM" id="MobiDB-lite"/>
    </source>
</evidence>
<feature type="compositionally biased region" description="Basic and acidic residues" evidence="1">
    <location>
        <begin position="1"/>
        <end position="19"/>
    </location>
</feature>
<dbReference type="EMBL" id="CP011452">
    <property type="protein sequence ID" value="AKH42279.1"/>
    <property type="molecule type" value="Genomic_DNA"/>
</dbReference>
<organism evidence="2 3">
    <name type="scientific">Croceibacterium atlanticum</name>
    <dbReference type="NCBI Taxonomy" id="1267766"/>
    <lineage>
        <taxon>Bacteria</taxon>
        <taxon>Pseudomonadati</taxon>
        <taxon>Pseudomonadota</taxon>
        <taxon>Alphaproteobacteria</taxon>
        <taxon>Sphingomonadales</taxon>
        <taxon>Erythrobacteraceae</taxon>
        <taxon>Croceibacterium</taxon>
    </lineage>
</organism>
<sequence length="82" mass="9278">MPERQSRHPDNDLIDRMQQEARPGQQSRSGGEVNRRVGTRAELNRATDPEDTERPTGQDNPAEDAQKGPKTRAEIQDERNNA</sequence>
<evidence type="ECO:0000313" key="3">
    <source>
        <dbReference type="Proteomes" id="UP000034392"/>
    </source>
</evidence>
<dbReference type="Proteomes" id="UP000034392">
    <property type="component" value="Chromosome"/>
</dbReference>
<protein>
    <submittedName>
        <fullName evidence="2">Uncharacterized protein</fullName>
    </submittedName>
</protein>
<dbReference type="AlphaFoldDB" id="A0A0F7KRP7"/>
<feature type="compositionally biased region" description="Basic and acidic residues" evidence="1">
    <location>
        <begin position="64"/>
        <end position="82"/>
    </location>
</feature>
<keyword evidence="3" id="KW-1185">Reference proteome</keyword>
<dbReference type="KEGG" id="aay:WYH_01234"/>
<feature type="compositionally biased region" description="Basic and acidic residues" evidence="1">
    <location>
        <begin position="42"/>
        <end position="56"/>
    </location>
</feature>
<reference evidence="2" key="1">
    <citation type="submission" date="2015-05" db="EMBL/GenBank/DDBJ databases">
        <title>The complete genome of Altererythrobacter atlanticus strain 26DY36.</title>
        <authorList>
            <person name="Wu Y.-H."/>
            <person name="Cheng H."/>
            <person name="Wu X.-W."/>
        </authorList>
    </citation>
    <scope>NUCLEOTIDE SEQUENCE [LARGE SCALE GENOMIC DNA]</scope>
    <source>
        <strain evidence="2">26DY36</strain>
    </source>
</reference>
<evidence type="ECO:0000313" key="2">
    <source>
        <dbReference type="EMBL" id="AKH42279.1"/>
    </source>
</evidence>
<dbReference type="PATRIC" id="fig|1267766.3.peg.1244"/>
<proteinExistence type="predicted"/>
<accession>A0A0F7KRP7</accession>
<name>A0A0F7KRP7_9SPHN</name>